<organism evidence="1 2">
    <name type="scientific">Microbacterium phage Brahms</name>
    <dbReference type="NCBI Taxonomy" id="2419973"/>
    <lineage>
        <taxon>Viruses</taxon>
        <taxon>Duplodnaviria</taxon>
        <taxon>Heunggongvirae</taxon>
        <taxon>Uroviricota</taxon>
        <taxon>Caudoviricetes</taxon>
        <taxon>Armstrongvirus</taxon>
        <taxon>Armstrongvirus armstrong</taxon>
    </lineage>
</organism>
<name>A0A3G2KA93_9CAUD</name>
<protein>
    <submittedName>
        <fullName evidence="1">Head-to-tail adaptor</fullName>
    </submittedName>
</protein>
<dbReference type="Proteomes" id="UP000279098">
    <property type="component" value="Genome"/>
</dbReference>
<reference evidence="1 2" key="1">
    <citation type="submission" date="2018-09" db="EMBL/GenBank/DDBJ databases">
        <authorList>
            <person name="Fryberger R.B."/>
            <person name="Stoner T.H."/>
            <person name="Garlena R.A."/>
            <person name="Russell D.A."/>
            <person name="Pope W.H."/>
            <person name="Jacobs-Sera D."/>
            <person name="Hatfull G.F."/>
        </authorList>
    </citation>
    <scope>NUCLEOTIDE SEQUENCE [LARGE SCALE GENOMIC DNA]</scope>
</reference>
<evidence type="ECO:0000313" key="2">
    <source>
        <dbReference type="Proteomes" id="UP000279098"/>
    </source>
</evidence>
<dbReference type="EMBL" id="MH834602">
    <property type="protein sequence ID" value="AYN55880.1"/>
    <property type="molecule type" value="Genomic_DNA"/>
</dbReference>
<gene>
    <name evidence="1" type="primary">7</name>
    <name evidence="1" type="ORF">PBI_BRAHMS_7</name>
</gene>
<proteinExistence type="predicted"/>
<accession>A0A3G2KA93</accession>
<sequence>MADAFATPAELSAFTKGLISPTDERSQVILDGASQAIRNYARWNIAPAEEVTATLDGGGEELFLPSLKVNSLTSIEIDGTAADLADFEWSRITGNVRRRNHCDFPDVWGGIVVVFNSGYAEVPADIKQITLQVSAMALSSPTGATREQAGQVAISWATTAPGVSGGLTLLDRDYATLAPYLLPKEA</sequence>
<evidence type="ECO:0000313" key="1">
    <source>
        <dbReference type="EMBL" id="AYN55880.1"/>
    </source>
</evidence>